<keyword evidence="2" id="KW-0808">Transferase</keyword>
<dbReference type="Pfam" id="PF07714">
    <property type="entry name" value="PK_Tyr_Ser-Thr"/>
    <property type="match status" value="1"/>
</dbReference>
<evidence type="ECO:0000259" key="8">
    <source>
        <dbReference type="PROSITE" id="PS50011"/>
    </source>
</evidence>
<keyword evidence="3 6" id="KW-0547">Nucleotide-binding</keyword>
<dbReference type="InterPro" id="IPR051681">
    <property type="entry name" value="Ser/Thr_Kinases-Pseudokinases"/>
</dbReference>
<dbReference type="SMART" id="SM00220">
    <property type="entry name" value="S_TKc"/>
    <property type="match status" value="1"/>
</dbReference>
<protein>
    <submittedName>
        <fullName evidence="9">Protein kinase superfamily protein</fullName>
    </submittedName>
</protein>
<dbReference type="Gene3D" id="1.10.510.10">
    <property type="entry name" value="Transferase(Phosphotransferase) domain 1"/>
    <property type="match status" value="1"/>
</dbReference>
<feature type="domain" description="Protein kinase" evidence="8">
    <location>
        <begin position="61"/>
        <end position="329"/>
    </location>
</feature>
<keyword evidence="5 6" id="KW-0067">ATP-binding</keyword>
<dbReference type="PANTHER" id="PTHR44329:SF11">
    <property type="entry name" value="OS09G0443600 PROTEIN"/>
    <property type="match status" value="1"/>
</dbReference>
<evidence type="ECO:0000313" key="9">
    <source>
        <dbReference type="EMBL" id="GAQ80085.1"/>
    </source>
</evidence>
<evidence type="ECO:0000256" key="3">
    <source>
        <dbReference type="ARBA" id="ARBA00022741"/>
    </source>
</evidence>
<keyword evidence="4 9" id="KW-0418">Kinase</keyword>
<evidence type="ECO:0000256" key="7">
    <source>
        <dbReference type="RuleBase" id="RU000304"/>
    </source>
</evidence>
<dbReference type="InterPro" id="IPR008271">
    <property type="entry name" value="Ser/Thr_kinase_AS"/>
</dbReference>
<organism evidence="9 10">
    <name type="scientific">Klebsormidium nitens</name>
    <name type="common">Green alga</name>
    <name type="synonym">Ulothrix nitens</name>
    <dbReference type="NCBI Taxonomy" id="105231"/>
    <lineage>
        <taxon>Eukaryota</taxon>
        <taxon>Viridiplantae</taxon>
        <taxon>Streptophyta</taxon>
        <taxon>Klebsormidiophyceae</taxon>
        <taxon>Klebsormidiales</taxon>
        <taxon>Klebsormidiaceae</taxon>
        <taxon>Klebsormidium</taxon>
    </lineage>
</organism>
<comment type="similarity">
    <text evidence="7">Belongs to the protein kinase superfamily.</text>
</comment>
<dbReference type="OMA" id="VKWIRPE"/>
<sequence length="348" mass="39279">MMAAQGAEEALSASGAPPVTEKLVHHLTSQMSRMGDSGEERLAMLKVVGERAGWLIQPTDVTLGDQIGKGATAKVYKSVWHGLDVAVKTIDPELFLKDPGGLTSFCRELEILARQRHPFILPFFAATLNYPEHCWVVTDVMKWTLVQWLHGTRERQWTRIIPLPPLRDRLRVSLEIALGMQHLHEQVPMIIHRDLKPSNVFLDSRGRAFVSDFGFARQLQPQDADQTGETGTYMYMAPEVIRYEHYNEKCDVYSFGILLNELMTGHPPYLEAYLSPVQVARGVADGRLRPMLAKEPGPLMSELIEACWAKEPSVRPAFGQVTTRLRQIIADVDNADAPKPSTIWTWWQ</sequence>
<dbReference type="OrthoDB" id="10261027at2759"/>
<dbReference type="PROSITE" id="PS50011">
    <property type="entry name" value="PROTEIN_KINASE_DOM"/>
    <property type="match status" value="1"/>
</dbReference>
<dbReference type="InterPro" id="IPR000719">
    <property type="entry name" value="Prot_kinase_dom"/>
</dbReference>
<dbReference type="InterPro" id="IPR011009">
    <property type="entry name" value="Kinase-like_dom_sf"/>
</dbReference>
<dbReference type="CDD" id="cd13999">
    <property type="entry name" value="STKc_MAP3K-like"/>
    <property type="match status" value="1"/>
</dbReference>
<gene>
    <name evidence="9" type="ORF">KFL_000450420</name>
</gene>
<evidence type="ECO:0000256" key="1">
    <source>
        <dbReference type="ARBA" id="ARBA00022527"/>
    </source>
</evidence>
<dbReference type="EMBL" id="DF236994">
    <property type="protein sequence ID" value="GAQ80085.1"/>
    <property type="molecule type" value="Genomic_DNA"/>
</dbReference>
<keyword evidence="1 7" id="KW-0723">Serine/threonine-protein kinase</keyword>
<dbReference type="SUPFAM" id="SSF56112">
    <property type="entry name" value="Protein kinase-like (PK-like)"/>
    <property type="match status" value="1"/>
</dbReference>
<evidence type="ECO:0000313" key="10">
    <source>
        <dbReference type="Proteomes" id="UP000054558"/>
    </source>
</evidence>
<dbReference type="Proteomes" id="UP000054558">
    <property type="component" value="Unassembled WGS sequence"/>
</dbReference>
<dbReference type="GO" id="GO:0005524">
    <property type="term" value="F:ATP binding"/>
    <property type="evidence" value="ECO:0007669"/>
    <property type="project" value="UniProtKB-UniRule"/>
</dbReference>
<dbReference type="STRING" id="105231.A0A1Y1HN63"/>
<name>A0A1Y1HN63_KLENI</name>
<dbReference type="GO" id="GO:0004674">
    <property type="term" value="F:protein serine/threonine kinase activity"/>
    <property type="evidence" value="ECO:0000318"/>
    <property type="project" value="GO_Central"/>
</dbReference>
<evidence type="ECO:0000256" key="4">
    <source>
        <dbReference type="ARBA" id="ARBA00022777"/>
    </source>
</evidence>
<dbReference type="InterPro" id="IPR017441">
    <property type="entry name" value="Protein_kinase_ATP_BS"/>
</dbReference>
<dbReference type="PROSITE" id="PS00107">
    <property type="entry name" value="PROTEIN_KINASE_ATP"/>
    <property type="match status" value="1"/>
</dbReference>
<dbReference type="AlphaFoldDB" id="A0A1Y1HN63"/>
<dbReference type="PROSITE" id="PS00108">
    <property type="entry name" value="PROTEIN_KINASE_ST"/>
    <property type="match status" value="1"/>
</dbReference>
<evidence type="ECO:0000256" key="5">
    <source>
        <dbReference type="ARBA" id="ARBA00022840"/>
    </source>
</evidence>
<dbReference type="PANTHER" id="PTHR44329">
    <property type="entry name" value="SERINE/THREONINE-PROTEIN KINASE TNNI3K-RELATED"/>
    <property type="match status" value="1"/>
</dbReference>
<dbReference type="GO" id="GO:0007165">
    <property type="term" value="P:signal transduction"/>
    <property type="evidence" value="ECO:0000318"/>
    <property type="project" value="GO_Central"/>
</dbReference>
<dbReference type="PIRSF" id="PIRSF000654">
    <property type="entry name" value="Integrin-linked_kinase"/>
    <property type="match status" value="1"/>
</dbReference>
<dbReference type="InterPro" id="IPR001245">
    <property type="entry name" value="Ser-Thr/Tyr_kinase_cat_dom"/>
</dbReference>
<accession>A0A1Y1HN63</accession>
<evidence type="ECO:0000256" key="6">
    <source>
        <dbReference type="PROSITE-ProRule" id="PRU10141"/>
    </source>
</evidence>
<evidence type="ECO:0000256" key="2">
    <source>
        <dbReference type="ARBA" id="ARBA00022679"/>
    </source>
</evidence>
<keyword evidence="10" id="KW-1185">Reference proteome</keyword>
<reference evidence="9 10" key="1">
    <citation type="journal article" date="2014" name="Nat. Commun.">
        <title>Klebsormidium flaccidum genome reveals primary factors for plant terrestrial adaptation.</title>
        <authorList>
            <person name="Hori K."/>
            <person name="Maruyama F."/>
            <person name="Fujisawa T."/>
            <person name="Togashi T."/>
            <person name="Yamamoto N."/>
            <person name="Seo M."/>
            <person name="Sato S."/>
            <person name="Yamada T."/>
            <person name="Mori H."/>
            <person name="Tajima N."/>
            <person name="Moriyama T."/>
            <person name="Ikeuchi M."/>
            <person name="Watanabe M."/>
            <person name="Wada H."/>
            <person name="Kobayashi K."/>
            <person name="Saito M."/>
            <person name="Masuda T."/>
            <person name="Sasaki-Sekimoto Y."/>
            <person name="Mashiguchi K."/>
            <person name="Awai K."/>
            <person name="Shimojima M."/>
            <person name="Masuda S."/>
            <person name="Iwai M."/>
            <person name="Nobusawa T."/>
            <person name="Narise T."/>
            <person name="Kondo S."/>
            <person name="Saito H."/>
            <person name="Sato R."/>
            <person name="Murakawa M."/>
            <person name="Ihara Y."/>
            <person name="Oshima-Yamada Y."/>
            <person name="Ohtaka K."/>
            <person name="Satoh M."/>
            <person name="Sonobe K."/>
            <person name="Ishii M."/>
            <person name="Ohtani R."/>
            <person name="Kanamori-Sato M."/>
            <person name="Honoki R."/>
            <person name="Miyazaki D."/>
            <person name="Mochizuki H."/>
            <person name="Umetsu J."/>
            <person name="Higashi K."/>
            <person name="Shibata D."/>
            <person name="Kamiya Y."/>
            <person name="Sato N."/>
            <person name="Nakamura Y."/>
            <person name="Tabata S."/>
            <person name="Ida S."/>
            <person name="Kurokawa K."/>
            <person name="Ohta H."/>
        </authorList>
    </citation>
    <scope>NUCLEOTIDE SEQUENCE [LARGE SCALE GENOMIC DNA]</scope>
    <source>
        <strain evidence="9 10">NIES-2285</strain>
    </source>
</reference>
<dbReference type="Gene3D" id="3.30.200.20">
    <property type="entry name" value="Phosphorylase Kinase, domain 1"/>
    <property type="match status" value="1"/>
</dbReference>
<proteinExistence type="inferred from homology"/>
<feature type="binding site" evidence="6">
    <location>
        <position position="88"/>
    </location>
    <ligand>
        <name>ATP</name>
        <dbReference type="ChEBI" id="CHEBI:30616"/>
    </ligand>
</feature>